<dbReference type="InterPro" id="IPR036388">
    <property type="entry name" value="WH-like_DNA-bd_sf"/>
</dbReference>
<protein>
    <recommendedName>
        <fullName evidence="1">Putative host cell surface-exposed lipoprotein Ltp-like HTH region domain-containing protein</fullName>
    </recommendedName>
</protein>
<sequence>SDDVPSDFRAALRSAERYSDMMHMSKAGLYDQLTSEYADKFSPEAAQYAVDNIDADWNANALESAKNYQETMSMSPEAIRDQLSSEYGGKFTQEEADYAVANLG</sequence>
<dbReference type="InterPro" id="IPR011434">
    <property type="entry name" value="Ltp-like_HTH"/>
</dbReference>
<dbReference type="Pfam" id="PF07553">
    <property type="entry name" value="Lipoprotein_Ltp"/>
    <property type="match status" value="2"/>
</dbReference>
<dbReference type="Gene3D" id="1.10.10.10">
    <property type="entry name" value="Winged helix-like DNA-binding domain superfamily/Winged helix DNA-binding domain"/>
    <property type="match status" value="2"/>
</dbReference>
<dbReference type="AlphaFoldDB" id="A0A3D4SY06"/>
<dbReference type="EMBL" id="DQID01000140">
    <property type="protein sequence ID" value="HCT14158.1"/>
    <property type="molecule type" value="Genomic_DNA"/>
</dbReference>
<feature type="non-terminal residue" evidence="2">
    <location>
        <position position="1"/>
    </location>
</feature>
<reference evidence="2 3" key="1">
    <citation type="journal article" date="2018" name="Nat. Biotechnol.">
        <title>A standardized bacterial taxonomy based on genome phylogeny substantially revises the tree of life.</title>
        <authorList>
            <person name="Parks D.H."/>
            <person name="Chuvochina M."/>
            <person name="Waite D.W."/>
            <person name="Rinke C."/>
            <person name="Skarshewski A."/>
            <person name="Chaumeil P.A."/>
            <person name="Hugenholtz P."/>
        </authorList>
    </citation>
    <scope>NUCLEOTIDE SEQUENCE [LARGE SCALE GENOMIC DNA]</scope>
    <source>
        <strain evidence="2">UBA11247</strain>
    </source>
</reference>
<name>A0A3D4SY06_9CORY</name>
<dbReference type="Proteomes" id="UP000261739">
    <property type="component" value="Unassembled WGS sequence"/>
</dbReference>
<organism evidence="2 3">
    <name type="scientific">Corynebacterium nuruki</name>
    <dbReference type="NCBI Taxonomy" id="1032851"/>
    <lineage>
        <taxon>Bacteria</taxon>
        <taxon>Bacillati</taxon>
        <taxon>Actinomycetota</taxon>
        <taxon>Actinomycetes</taxon>
        <taxon>Mycobacteriales</taxon>
        <taxon>Corynebacteriaceae</taxon>
        <taxon>Corynebacterium</taxon>
    </lineage>
</organism>
<accession>A0A3D4SY06</accession>
<evidence type="ECO:0000313" key="3">
    <source>
        <dbReference type="Proteomes" id="UP000261739"/>
    </source>
</evidence>
<gene>
    <name evidence="2" type="ORF">DIW82_05005</name>
</gene>
<evidence type="ECO:0000259" key="1">
    <source>
        <dbReference type="Pfam" id="PF07553"/>
    </source>
</evidence>
<dbReference type="STRING" id="863239.GCA_000213935_00216"/>
<feature type="domain" description="Putative host cell surface-exposed lipoprotein Ltp-like HTH region" evidence="1">
    <location>
        <begin position="10"/>
        <end position="53"/>
    </location>
</feature>
<feature type="domain" description="Putative host cell surface-exposed lipoprotein Ltp-like HTH region" evidence="1">
    <location>
        <begin position="56"/>
        <end position="103"/>
    </location>
</feature>
<evidence type="ECO:0000313" key="2">
    <source>
        <dbReference type="EMBL" id="HCT14158.1"/>
    </source>
</evidence>
<comment type="caution">
    <text evidence="2">The sequence shown here is derived from an EMBL/GenBank/DDBJ whole genome shotgun (WGS) entry which is preliminary data.</text>
</comment>
<proteinExistence type="predicted"/>